<keyword evidence="2" id="KW-1185">Reference proteome</keyword>
<dbReference type="Proteomes" id="UP000550401">
    <property type="component" value="Unassembled WGS sequence"/>
</dbReference>
<proteinExistence type="predicted"/>
<gene>
    <name evidence="1" type="ORF">FHW12_002998</name>
</gene>
<evidence type="ECO:0008006" key="3">
    <source>
        <dbReference type="Google" id="ProtNLM"/>
    </source>
</evidence>
<dbReference type="Pfam" id="PF12900">
    <property type="entry name" value="Pyridox_ox_2"/>
    <property type="match status" value="1"/>
</dbReference>
<name>A0A839F408_9GAMM</name>
<dbReference type="InterPro" id="IPR012349">
    <property type="entry name" value="Split_barrel_FMN-bd"/>
</dbReference>
<dbReference type="PANTHER" id="PTHR34071">
    <property type="entry name" value="5-NITROIMIDAZOLE ANTIBIOTICS RESISTANCE PROTEIN, NIMA-FAMILY-RELATED PROTEIN-RELATED"/>
    <property type="match status" value="1"/>
</dbReference>
<reference evidence="1 2" key="1">
    <citation type="submission" date="2020-07" db="EMBL/GenBank/DDBJ databases">
        <title>Genomic Encyclopedia of Type Strains, Phase IV (KMG-V): Genome sequencing to study the core and pangenomes of soil and plant-associated prokaryotes.</title>
        <authorList>
            <person name="Whitman W."/>
        </authorList>
    </citation>
    <scope>NUCLEOTIDE SEQUENCE [LARGE SCALE GENOMIC DNA]</scope>
    <source>
        <strain evidence="1 2">RH2WT43</strain>
    </source>
</reference>
<protein>
    <recommendedName>
        <fullName evidence="3">Nitroimidazol reductase NimA-like FMN-containing flavoprotein (Pyridoxamine 5'-phosphate oxidase superfamily)</fullName>
    </recommendedName>
</protein>
<dbReference type="Gene3D" id="2.30.110.10">
    <property type="entry name" value="Electron Transport, Fmn-binding Protein, Chain A"/>
    <property type="match status" value="1"/>
</dbReference>
<evidence type="ECO:0000313" key="1">
    <source>
        <dbReference type="EMBL" id="MBA8888762.1"/>
    </source>
</evidence>
<dbReference type="PANTHER" id="PTHR34071:SF2">
    <property type="entry name" value="FLAVIN-NUCLEOTIDE-BINDING PROTEIN"/>
    <property type="match status" value="1"/>
</dbReference>
<dbReference type="SUPFAM" id="SSF50475">
    <property type="entry name" value="FMN-binding split barrel"/>
    <property type="match status" value="1"/>
</dbReference>
<dbReference type="AlphaFoldDB" id="A0A839F408"/>
<evidence type="ECO:0000313" key="2">
    <source>
        <dbReference type="Proteomes" id="UP000550401"/>
    </source>
</evidence>
<comment type="caution">
    <text evidence="1">The sequence shown here is derived from an EMBL/GenBank/DDBJ whole genome shotgun (WGS) entry which is preliminary data.</text>
</comment>
<dbReference type="InterPro" id="IPR024747">
    <property type="entry name" value="Pyridox_Oxase-rel"/>
</dbReference>
<accession>A0A839F408</accession>
<dbReference type="RefSeq" id="WP_182531816.1">
    <property type="nucleotide sequence ID" value="NZ_JACGXL010000005.1"/>
</dbReference>
<organism evidence="1 2">
    <name type="scientific">Dokdonella fugitiva</name>
    <dbReference type="NCBI Taxonomy" id="328517"/>
    <lineage>
        <taxon>Bacteria</taxon>
        <taxon>Pseudomonadati</taxon>
        <taxon>Pseudomonadota</taxon>
        <taxon>Gammaproteobacteria</taxon>
        <taxon>Lysobacterales</taxon>
        <taxon>Rhodanobacteraceae</taxon>
        <taxon>Dokdonella</taxon>
    </lineage>
</organism>
<sequence length="225" mass="23786">MDAETQALPRDARHRVDRTRARARYDRASVHAILDAGMIAHVAFSVAGQPFVIPMLYARDGETIVLHGSIASRLMGELADGVPACLGVTHLDGLVLARSHFDHSVNYRSVVVFGRARAVGDADEKAAALSRFVDALIPGRAAESRAADRNELAATQVLRLVIEDASAKIRSGGVKGNPADLALPHWAGVVPMRTHYAAPQPEAGLADASLPPSVRGLLAANEAIA</sequence>
<dbReference type="EMBL" id="JACGXL010000005">
    <property type="protein sequence ID" value="MBA8888762.1"/>
    <property type="molecule type" value="Genomic_DNA"/>
</dbReference>